<protein>
    <submittedName>
        <fullName evidence="5">Nephrocystin-3</fullName>
    </submittedName>
</protein>
<feature type="repeat" description="TPR" evidence="3">
    <location>
        <begin position="731"/>
        <end position="764"/>
    </location>
</feature>
<organism evidence="5 6">
    <name type="scientific">Stylophora pistillata</name>
    <name type="common">Smooth cauliflower coral</name>
    <dbReference type="NCBI Taxonomy" id="50429"/>
    <lineage>
        <taxon>Eukaryota</taxon>
        <taxon>Metazoa</taxon>
        <taxon>Cnidaria</taxon>
        <taxon>Anthozoa</taxon>
        <taxon>Hexacorallia</taxon>
        <taxon>Scleractinia</taxon>
        <taxon>Astrocoeniina</taxon>
        <taxon>Pocilloporidae</taxon>
        <taxon>Stylophora</taxon>
    </lineage>
</organism>
<comment type="caution">
    <text evidence="5">The sequence shown here is derived from an EMBL/GenBank/DDBJ whole genome shotgun (WGS) entry which is preliminary data.</text>
</comment>
<dbReference type="Proteomes" id="UP000225706">
    <property type="component" value="Unassembled WGS sequence"/>
</dbReference>
<dbReference type="OrthoDB" id="626167at2759"/>
<feature type="coiled-coil region" evidence="4">
    <location>
        <begin position="188"/>
        <end position="218"/>
    </location>
</feature>
<dbReference type="PROSITE" id="PS50005">
    <property type="entry name" value="TPR"/>
    <property type="match status" value="6"/>
</dbReference>
<dbReference type="Gene3D" id="3.40.50.300">
    <property type="entry name" value="P-loop containing nucleotide triphosphate hydrolases"/>
    <property type="match status" value="1"/>
</dbReference>
<evidence type="ECO:0000256" key="4">
    <source>
        <dbReference type="SAM" id="Coils"/>
    </source>
</evidence>
<accession>A0A2B4RBD1</accession>
<dbReference type="EMBL" id="LSMT01000954">
    <property type="protein sequence ID" value="PFX13532.1"/>
    <property type="molecule type" value="Genomic_DNA"/>
</dbReference>
<dbReference type="InterPro" id="IPR027417">
    <property type="entry name" value="P-loop_NTPase"/>
</dbReference>
<sequence>MRCLVDALILSANSVSLLFMEAAKDMEFNSEQLNYFKICYIVTDVLTEALRVTFKREWDRRYKATFGEWKDDPKSGRDLWKGESPQKRLKYADELSTMMNGNRCEWNCSMLFYGILHSDSMQCLSPAVRSNVNKLKVFRNEFFVHKTHGVLSDKDFNRVIAKFSAAFRALGLSTLPIQEIQVQRSFPCQELKEVLKKVDLLSQELQEKNLKLQVLEDQLNSLIPSFCYLPPRPAHEIVVRDFEVAEIIGSLKQLKSINANRLTHMYMSGPPGCGKSIVAGHIGERFFNSAKEISPNTAFVMTLSAESPEKFLMSYVSFARMVKCPEYAITNTFLSKDLSISEKITTLMSLISTKITHYSSWLLIVDNITSMSHVEVHFPDPGSEQWGRGQLLITTQDTNCIPSLRYFTQHFSLSRGMSVSDAHLLLAKLSGISDPKMEKKVAQVLDFNPLALASAAAYVRHVSETKGDSNFGWNELLKRLELGQLNTTVTASLGFQNEFASLSRVIQLAMKDDKIIRHTVSLLAMCAPRPLNLDVVMNFLHSLNEECGRKEDVERRLGTCSLWLLVKGKNGINIQVYRIIHDVLKTVTLKNFLEEEIWAVFCGAVRSFNQFIEDGAASDDEVVPHLETVMKATEDRSWLPQGETKVLSDVPSGFLTKLGEICQSHGKLLLAKKYLHLAKELITDDFDRANTTLLIARINADLCEFSKALSHYEDALPTFLNKLGPEHLEVAALYYSLGSVYHQLNGLSRAKEFFQQSLDIRLKKLGPNHVEVARSYNNLGSVLCDLNDVERARDYFEQALSIYLKELSPTHLDVATTYSNLGLVFRAQNDLEEAEEYLKRAFEIRSQNLGPNHICVATSLNDLGVVYCEQGKLRKGKELYDRAVSIYQGELDTNHHYVATATSNLGSVLNSMGDLQKAKEHYERALEGFFKSWGPDHVSFAKSLCAVAKVSCEMGDLSQAKSLYEESLNILQKTVGPENAYVANAISSLAFVLREIGEFEKAKEHYERALHILSQKRGSGHVEVASIRTSLGLVLLDLGDLQGAEMQYELALEIYEKTLDPEHPGIANLYNNMGVLFRTSGNFLKSKKFHEKALIIRRKRLGEKNVWVATCYNDLGLVHHELGDLAQAKLHHEKALSIYLETLRPDHLYVAHSSSNLGAVQGKLAEWKKAKENYERALISYRKTLGPKHEFVAKCCSDLACAHEKLEDYRQAKYYFEEALIIGKNLLATKHVPEHVHTKEEFP</sequence>
<dbReference type="Pfam" id="PF13374">
    <property type="entry name" value="TPR_10"/>
    <property type="match status" value="1"/>
</dbReference>
<dbReference type="PROSITE" id="PS50293">
    <property type="entry name" value="TPR_REGION"/>
    <property type="match status" value="1"/>
</dbReference>
<dbReference type="SUPFAM" id="SSF52540">
    <property type="entry name" value="P-loop containing nucleoside triphosphate hydrolases"/>
    <property type="match status" value="1"/>
</dbReference>
<feature type="repeat" description="TPR" evidence="3">
    <location>
        <begin position="773"/>
        <end position="806"/>
    </location>
</feature>
<keyword evidence="4" id="KW-0175">Coiled coil</keyword>
<evidence type="ECO:0000256" key="1">
    <source>
        <dbReference type="ARBA" id="ARBA00022737"/>
    </source>
</evidence>
<keyword evidence="6" id="KW-1185">Reference proteome</keyword>
<dbReference type="Gene3D" id="1.25.40.10">
    <property type="entry name" value="Tetratricopeptide repeat domain"/>
    <property type="match status" value="4"/>
</dbReference>
<dbReference type="AlphaFoldDB" id="A0A2B4RBD1"/>
<keyword evidence="2 3" id="KW-0802">TPR repeat</keyword>
<evidence type="ECO:0000313" key="6">
    <source>
        <dbReference type="Proteomes" id="UP000225706"/>
    </source>
</evidence>
<proteinExistence type="predicted"/>
<feature type="repeat" description="TPR" evidence="3">
    <location>
        <begin position="857"/>
        <end position="890"/>
    </location>
</feature>
<keyword evidence="1" id="KW-0677">Repeat</keyword>
<evidence type="ECO:0000256" key="3">
    <source>
        <dbReference type="PROSITE-ProRule" id="PRU00339"/>
    </source>
</evidence>
<reference evidence="6" key="1">
    <citation type="journal article" date="2017" name="bioRxiv">
        <title>Comparative analysis of the genomes of Stylophora pistillata and Acropora digitifera provides evidence for extensive differences between species of corals.</title>
        <authorList>
            <person name="Voolstra C.R."/>
            <person name="Li Y."/>
            <person name="Liew Y.J."/>
            <person name="Baumgarten S."/>
            <person name="Zoccola D."/>
            <person name="Flot J.-F."/>
            <person name="Tambutte S."/>
            <person name="Allemand D."/>
            <person name="Aranda M."/>
        </authorList>
    </citation>
    <scope>NUCLEOTIDE SEQUENCE [LARGE SCALE GENOMIC DNA]</scope>
</reference>
<name>A0A2B4RBD1_STYPI</name>
<evidence type="ECO:0000313" key="5">
    <source>
        <dbReference type="EMBL" id="PFX13532.1"/>
    </source>
</evidence>
<gene>
    <name evidence="5" type="primary">nphp3</name>
    <name evidence="5" type="ORF">AWC38_SpisGene22374</name>
</gene>
<feature type="coiled-coil region" evidence="4">
    <location>
        <begin position="1157"/>
        <end position="1184"/>
    </location>
</feature>
<evidence type="ECO:0000256" key="2">
    <source>
        <dbReference type="ARBA" id="ARBA00022803"/>
    </source>
</evidence>
<dbReference type="SUPFAM" id="SSF48452">
    <property type="entry name" value="TPR-like"/>
    <property type="match status" value="4"/>
</dbReference>
<dbReference type="SMART" id="SM00028">
    <property type="entry name" value="TPR"/>
    <property type="match status" value="14"/>
</dbReference>
<dbReference type="InterPro" id="IPR019734">
    <property type="entry name" value="TPR_rpt"/>
</dbReference>
<feature type="repeat" description="TPR" evidence="3">
    <location>
        <begin position="983"/>
        <end position="1016"/>
    </location>
</feature>
<dbReference type="InterPro" id="IPR011990">
    <property type="entry name" value="TPR-like_helical_dom_sf"/>
</dbReference>
<feature type="repeat" description="TPR" evidence="3">
    <location>
        <begin position="899"/>
        <end position="932"/>
    </location>
</feature>
<feature type="repeat" description="TPR" evidence="3">
    <location>
        <begin position="815"/>
        <end position="848"/>
    </location>
</feature>
<dbReference type="PANTHER" id="PTHR45641:SF19">
    <property type="entry name" value="NEPHROCYSTIN-3"/>
    <property type="match status" value="1"/>
</dbReference>
<dbReference type="PANTHER" id="PTHR45641">
    <property type="entry name" value="TETRATRICOPEPTIDE REPEAT PROTEIN (AFU_ORTHOLOGUE AFUA_6G03870)"/>
    <property type="match status" value="1"/>
</dbReference>
<dbReference type="Pfam" id="PF13424">
    <property type="entry name" value="TPR_12"/>
    <property type="match status" value="6"/>
</dbReference>